<dbReference type="CDD" id="cd02064">
    <property type="entry name" value="FAD_synthetase_N"/>
    <property type="match status" value="1"/>
</dbReference>
<dbReference type="GO" id="GO:0009231">
    <property type="term" value="P:riboflavin biosynthetic process"/>
    <property type="evidence" value="ECO:0007669"/>
    <property type="project" value="InterPro"/>
</dbReference>
<feature type="domain" description="Riboflavin kinase" evidence="16">
    <location>
        <begin position="204"/>
        <end position="327"/>
    </location>
</feature>
<dbReference type="GO" id="GO:0008531">
    <property type="term" value="F:riboflavin kinase activity"/>
    <property type="evidence" value="ECO:0007669"/>
    <property type="project" value="UniProtKB-UniRule"/>
</dbReference>
<dbReference type="SMART" id="SM00904">
    <property type="entry name" value="Flavokinase"/>
    <property type="match status" value="1"/>
</dbReference>
<sequence length="342" mass="36044">MPDATPAALGSPDLRVAGPRAFAVSRGAAPPPAALAGAVAAIGNFDGVHLGHRAVIGRAEALARSLGRPACVLTFEPHPRAYFRPGEPLFSLTPEPVKLALLDHFGLDGAIVVPFDAALAATSAHDFLADLLVGRLGLSGVVAGYDFHFGHDREGTPAFLLEHGRALGLAVEIVERLALQGGPVSSTAVRRALQEGDVEQAARLLGYRWVVRSTVQHGDKRGRTLGYPTANLRMTPGFGLRHGIYAVRIALDGVVHDGVASYGRRPTFDDGAPLLEVHLFDFSGDLYGGTADVEFAAWIRGEEKFASADALIARMDQDSAEARAALARAQDVPAPSVLPLRP</sequence>
<dbReference type="InterPro" id="IPR023465">
    <property type="entry name" value="Riboflavin_kinase_dom_sf"/>
</dbReference>
<evidence type="ECO:0000256" key="6">
    <source>
        <dbReference type="ARBA" id="ARBA00022679"/>
    </source>
</evidence>
<evidence type="ECO:0000256" key="14">
    <source>
        <dbReference type="ARBA" id="ARBA00049494"/>
    </source>
</evidence>
<dbReference type="EMBL" id="CP157484">
    <property type="protein sequence ID" value="XBO39696.1"/>
    <property type="molecule type" value="Genomic_DNA"/>
</dbReference>
<dbReference type="EC" id="2.7.1.26" evidence="15"/>
<evidence type="ECO:0000256" key="4">
    <source>
        <dbReference type="ARBA" id="ARBA00022630"/>
    </source>
</evidence>
<dbReference type="Pfam" id="PF06574">
    <property type="entry name" value="FAD_syn"/>
    <property type="match status" value="1"/>
</dbReference>
<dbReference type="PANTHER" id="PTHR22749">
    <property type="entry name" value="RIBOFLAVIN KINASE/FMN ADENYLYLTRANSFERASE"/>
    <property type="match status" value="1"/>
</dbReference>
<evidence type="ECO:0000256" key="12">
    <source>
        <dbReference type="ARBA" id="ARBA00023268"/>
    </source>
</evidence>
<evidence type="ECO:0000256" key="2">
    <source>
        <dbReference type="ARBA" id="ARBA00004726"/>
    </source>
</evidence>
<comment type="pathway">
    <text evidence="2 15">Cofactor biosynthesis; FAD biosynthesis; FAD from FMN: step 1/1.</text>
</comment>
<proteinExistence type="inferred from homology"/>
<evidence type="ECO:0000259" key="16">
    <source>
        <dbReference type="SMART" id="SM00904"/>
    </source>
</evidence>
<keyword evidence="8 15" id="KW-0547">Nucleotide-binding</keyword>
<gene>
    <name evidence="17" type="ORF">ABEG18_02615</name>
</gene>
<dbReference type="Pfam" id="PF01687">
    <property type="entry name" value="Flavokinase"/>
    <property type="match status" value="1"/>
</dbReference>
<dbReference type="SUPFAM" id="SSF82114">
    <property type="entry name" value="Riboflavin kinase-like"/>
    <property type="match status" value="1"/>
</dbReference>
<comment type="catalytic activity">
    <reaction evidence="14 15">
        <text>FMN + ATP + H(+) = FAD + diphosphate</text>
        <dbReference type="Rhea" id="RHEA:17237"/>
        <dbReference type="ChEBI" id="CHEBI:15378"/>
        <dbReference type="ChEBI" id="CHEBI:30616"/>
        <dbReference type="ChEBI" id="CHEBI:33019"/>
        <dbReference type="ChEBI" id="CHEBI:57692"/>
        <dbReference type="ChEBI" id="CHEBI:58210"/>
        <dbReference type="EC" id="2.7.7.2"/>
    </reaction>
</comment>
<dbReference type="InterPro" id="IPR015865">
    <property type="entry name" value="Riboflavin_kinase_bac/euk"/>
</dbReference>
<dbReference type="NCBIfam" id="TIGR00083">
    <property type="entry name" value="ribF"/>
    <property type="match status" value="1"/>
</dbReference>
<evidence type="ECO:0000256" key="15">
    <source>
        <dbReference type="PIRNR" id="PIRNR004491"/>
    </source>
</evidence>
<keyword evidence="11 15" id="KW-0067">ATP-binding</keyword>
<dbReference type="EC" id="2.7.7.2" evidence="15"/>
<keyword evidence="4 15" id="KW-0285">Flavoprotein</keyword>
<dbReference type="GO" id="GO:0009398">
    <property type="term" value="P:FMN biosynthetic process"/>
    <property type="evidence" value="ECO:0007669"/>
    <property type="project" value="UniProtKB-UniRule"/>
</dbReference>
<evidence type="ECO:0000256" key="11">
    <source>
        <dbReference type="ARBA" id="ARBA00022840"/>
    </source>
</evidence>
<evidence type="ECO:0000256" key="13">
    <source>
        <dbReference type="ARBA" id="ARBA00047880"/>
    </source>
</evidence>
<comment type="catalytic activity">
    <reaction evidence="13 15">
        <text>riboflavin + ATP = FMN + ADP + H(+)</text>
        <dbReference type="Rhea" id="RHEA:14357"/>
        <dbReference type="ChEBI" id="CHEBI:15378"/>
        <dbReference type="ChEBI" id="CHEBI:30616"/>
        <dbReference type="ChEBI" id="CHEBI:57986"/>
        <dbReference type="ChEBI" id="CHEBI:58210"/>
        <dbReference type="ChEBI" id="CHEBI:456216"/>
        <dbReference type="EC" id="2.7.1.26"/>
    </reaction>
</comment>
<evidence type="ECO:0000256" key="1">
    <source>
        <dbReference type="ARBA" id="ARBA00002121"/>
    </source>
</evidence>
<keyword evidence="9 15" id="KW-0418">Kinase</keyword>
<evidence type="ECO:0000256" key="8">
    <source>
        <dbReference type="ARBA" id="ARBA00022741"/>
    </source>
</evidence>
<evidence type="ECO:0000313" key="17">
    <source>
        <dbReference type="EMBL" id="XBO39696.1"/>
    </source>
</evidence>
<organism evidence="17">
    <name type="scientific">Alsobacter sp. KACC 23698</name>
    <dbReference type="NCBI Taxonomy" id="3149229"/>
    <lineage>
        <taxon>Bacteria</taxon>
        <taxon>Pseudomonadati</taxon>
        <taxon>Pseudomonadota</taxon>
        <taxon>Alphaproteobacteria</taxon>
        <taxon>Hyphomicrobiales</taxon>
        <taxon>Alsobacteraceae</taxon>
        <taxon>Alsobacter</taxon>
    </lineage>
</organism>
<dbReference type="GO" id="GO:0006747">
    <property type="term" value="P:FAD biosynthetic process"/>
    <property type="evidence" value="ECO:0007669"/>
    <property type="project" value="UniProtKB-UniRule"/>
</dbReference>
<accession>A0AAU7JHN0</accession>
<dbReference type="AlphaFoldDB" id="A0AAU7JHN0"/>
<keyword evidence="6 15" id="KW-0808">Transferase</keyword>
<dbReference type="GO" id="GO:0005524">
    <property type="term" value="F:ATP binding"/>
    <property type="evidence" value="ECO:0007669"/>
    <property type="project" value="UniProtKB-UniRule"/>
</dbReference>
<dbReference type="GO" id="GO:0003919">
    <property type="term" value="F:FMN adenylyltransferase activity"/>
    <property type="evidence" value="ECO:0007669"/>
    <property type="project" value="UniProtKB-UniRule"/>
</dbReference>
<evidence type="ECO:0000256" key="7">
    <source>
        <dbReference type="ARBA" id="ARBA00022695"/>
    </source>
</evidence>
<name>A0AAU7JHN0_9HYPH</name>
<dbReference type="InterPro" id="IPR015864">
    <property type="entry name" value="FAD_synthase"/>
</dbReference>
<dbReference type="Gene3D" id="3.40.50.620">
    <property type="entry name" value="HUPs"/>
    <property type="match status" value="1"/>
</dbReference>
<keyword evidence="5 15" id="KW-0288">FMN</keyword>
<reference evidence="17" key="1">
    <citation type="submission" date="2024-05" db="EMBL/GenBank/DDBJ databases">
        <authorList>
            <person name="Kim S."/>
            <person name="Heo J."/>
            <person name="Choi H."/>
            <person name="Choi Y."/>
            <person name="Kwon S.-W."/>
            <person name="Kim Y."/>
        </authorList>
    </citation>
    <scope>NUCLEOTIDE SEQUENCE</scope>
    <source>
        <strain evidence="17">KACC 23698</strain>
    </source>
</reference>
<dbReference type="InterPro" id="IPR023468">
    <property type="entry name" value="Riboflavin_kinase"/>
</dbReference>
<dbReference type="PIRSF" id="PIRSF004491">
    <property type="entry name" value="FAD_Synth"/>
    <property type="match status" value="1"/>
</dbReference>
<keyword evidence="10 15" id="KW-0274">FAD</keyword>
<evidence type="ECO:0000256" key="9">
    <source>
        <dbReference type="ARBA" id="ARBA00022777"/>
    </source>
</evidence>
<dbReference type="RefSeq" id="WP_406856542.1">
    <property type="nucleotide sequence ID" value="NZ_CP157484.1"/>
</dbReference>
<dbReference type="PANTHER" id="PTHR22749:SF6">
    <property type="entry name" value="RIBOFLAVIN KINASE"/>
    <property type="match status" value="1"/>
</dbReference>
<comment type="similarity">
    <text evidence="15">Belongs to the ribF family.</text>
</comment>
<protein>
    <recommendedName>
        <fullName evidence="15">Riboflavin biosynthesis protein</fullName>
    </recommendedName>
    <domain>
        <recommendedName>
            <fullName evidence="15">Riboflavin kinase</fullName>
            <ecNumber evidence="15">2.7.1.26</ecNumber>
        </recommendedName>
        <alternativeName>
            <fullName evidence="15">Flavokinase</fullName>
        </alternativeName>
    </domain>
    <domain>
        <recommendedName>
            <fullName evidence="15">FMN adenylyltransferase</fullName>
            <ecNumber evidence="15">2.7.7.2</ecNumber>
        </recommendedName>
        <alternativeName>
            <fullName evidence="15">FAD pyrophosphorylase</fullName>
        </alternativeName>
        <alternativeName>
            <fullName evidence="15">FAD synthase</fullName>
        </alternativeName>
    </domain>
</protein>
<comment type="function">
    <text evidence="1">Catalyzes the phosphorylation of riboflavin to FMN followed by the adenylation of FMN to FAD.</text>
</comment>
<evidence type="ECO:0000256" key="5">
    <source>
        <dbReference type="ARBA" id="ARBA00022643"/>
    </source>
</evidence>
<evidence type="ECO:0000256" key="3">
    <source>
        <dbReference type="ARBA" id="ARBA00005201"/>
    </source>
</evidence>
<keyword evidence="7 15" id="KW-0548">Nucleotidyltransferase</keyword>
<comment type="pathway">
    <text evidence="3 15">Cofactor biosynthesis; FMN biosynthesis; FMN from riboflavin (ATP route): step 1/1.</text>
</comment>
<dbReference type="InterPro" id="IPR014729">
    <property type="entry name" value="Rossmann-like_a/b/a_fold"/>
</dbReference>
<dbReference type="SUPFAM" id="SSF52374">
    <property type="entry name" value="Nucleotidylyl transferase"/>
    <property type="match status" value="1"/>
</dbReference>
<dbReference type="FunFam" id="3.40.50.620:FF:000021">
    <property type="entry name" value="Riboflavin biosynthesis protein"/>
    <property type="match status" value="1"/>
</dbReference>
<evidence type="ECO:0000256" key="10">
    <source>
        <dbReference type="ARBA" id="ARBA00022827"/>
    </source>
</evidence>
<keyword evidence="12" id="KW-0511">Multifunctional enzyme</keyword>
<dbReference type="InterPro" id="IPR002606">
    <property type="entry name" value="Riboflavin_kinase_bac"/>
</dbReference>
<dbReference type="Gene3D" id="2.40.30.30">
    <property type="entry name" value="Riboflavin kinase-like"/>
    <property type="match status" value="1"/>
</dbReference>
<dbReference type="NCBIfam" id="NF004160">
    <property type="entry name" value="PRK05627.1-3"/>
    <property type="match status" value="1"/>
</dbReference>